<sequence>MPFALSALHSLPSLFSYASSTPLPLSFPSNRPSGTPSSLPSLSALALTPPRPSLSSSRASTCSAARRSHSSHFPFAHPALAHPSLSSSRSSHSTPSSFPRRLPTSTLSFLCSPHNSSSRYPVPSSPSHSRLDLSFPPRPPTSLPSPFPPPSHSFPLALSTPSLSLSLSAPPTPPSLFLSSPSHSRPSLFLSRLAPRSFPLRPPTPPSRFPFRASPPSLFITFSRPPTPSLLLRLCFAPPAHPTPSALPFSGLSRLTLLPPSPFRTLALHCSCPLFSPHRPPTPARLAFPRSGASSSLRHLALLLPPSLSLIALPSRPSFLCASRASALLPALLRLLASLATPSLVFSALALGHFLRSRPLHSLLSFSPSRPSHSPPVSLPSSPPTPSLSFPSLFPLALPPCPPFSFPSRLPTPFPLALSHSLLSSPTLPLLSSRPPTPSLSFRRPSEYLRKAVYQPL</sequence>
<feature type="compositionally biased region" description="Low complexity" evidence="1">
    <location>
        <begin position="31"/>
        <end position="61"/>
    </location>
</feature>
<dbReference type="EMBL" id="QCYY01003810">
    <property type="protein sequence ID" value="ROT62144.1"/>
    <property type="molecule type" value="Genomic_DNA"/>
</dbReference>
<comment type="caution">
    <text evidence="2">The sequence shown here is derived from an EMBL/GenBank/DDBJ whole genome shotgun (WGS) entry which is preliminary data.</text>
</comment>
<evidence type="ECO:0000313" key="3">
    <source>
        <dbReference type="Proteomes" id="UP000283509"/>
    </source>
</evidence>
<reference evidence="2 3" key="2">
    <citation type="submission" date="2019-01" db="EMBL/GenBank/DDBJ databases">
        <title>The decoding of complex shrimp genome reveals the adaptation for benthos swimmer, frequently molting mechanism and breeding impact on genome.</title>
        <authorList>
            <person name="Sun Y."/>
            <person name="Gao Y."/>
            <person name="Yu Y."/>
        </authorList>
    </citation>
    <scope>NUCLEOTIDE SEQUENCE [LARGE SCALE GENOMIC DNA]</scope>
    <source>
        <tissue evidence="2">Muscle</tissue>
    </source>
</reference>
<feature type="compositionally biased region" description="Pro residues" evidence="1">
    <location>
        <begin position="136"/>
        <end position="148"/>
    </location>
</feature>
<dbReference type="AlphaFoldDB" id="A0A423SD86"/>
<protein>
    <submittedName>
        <fullName evidence="2">Uncharacterized protein</fullName>
    </submittedName>
</protein>
<feature type="region of interest" description="Disordered" evidence="1">
    <location>
        <begin position="28"/>
        <end position="61"/>
    </location>
</feature>
<dbReference type="Proteomes" id="UP000283509">
    <property type="component" value="Unassembled WGS sequence"/>
</dbReference>
<evidence type="ECO:0000256" key="1">
    <source>
        <dbReference type="SAM" id="MobiDB-lite"/>
    </source>
</evidence>
<feature type="compositionally biased region" description="Low complexity" evidence="1">
    <location>
        <begin position="116"/>
        <end position="128"/>
    </location>
</feature>
<feature type="region of interest" description="Disordered" evidence="1">
    <location>
        <begin position="116"/>
        <end position="148"/>
    </location>
</feature>
<reference evidence="2 3" key="1">
    <citation type="submission" date="2018-04" db="EMBL/GenBank/DDBJ databases">
        <authorList>
            <person name="Zhang X."/>
            <person name="Yuan J."/>
            <person name="Li F."/>
            <person name="Xiang J."/>
        </authorList>
    </citation>
    <scope>NUCLEOTIDE SEQUENCE [LARGE SCALE GENOMIC DNA]</scope>
    <source>
        <tissue evidence="2">Muscle</tissue>
    </source>
</reference>
<name>A0A423SD86_PENVA</name>
<accession>A0A423SD86</accession>
<organism evidence="2 3">
    <name type="scientific">Penaeus vannamei</name>
    <name type="common">Whiteleg shrimp</name>
    <name type="synonym">Litopenaeus vannamei</name>
    <dbReference type="NCBI Taxonomy" id="6689"/>
    <lineage>
        <taxon>Eukaryota</taxon>
        <taxon>Metazoa</taxon>
        <taxon>Ecdysozoa</taxon>
        <taxon>Arthropoda</taxon>
        <taxon>Crustacea</taxon>
        <taxon>Multicrustacea</taxon>
        <taxon>Malacostraca</taxon>
        <taxon>Eumalacostraca</taxon>
        <taxon>Eucarida</taxon>
        <taxon>Decapoda</taxon>
        <taxon>Dendrobranchiata</taxon>
        <taxon>Penaeoidea</taxon>
        <taxon>Penaeidae</taxon>
        <taxon>Penaeus</taxon>
    </lineage>
</organism>
<keyword evidence="3" id="KW-1185">Reference proteome</keyword>
<gene>
    <name evidence="2" type="ORF">C7M84_020023</name>
</gene>
<proteinExistence type="predicted"/>
<evidence type="ECO:0000313" key="2">
    <source>
        <dbReference type="EMBL" id="ROT62144.1"/>
    </source>
</evidence>